<feature type="transmembrane region" description="Helical" evidence="9">
    <location>
        <begin position="373"/>
        <end position="393"/>
    </location>
</feature>
<comment type="subcellular location">
    <subcellularLocation>
        <location evidence="9">Cell inner membrane</location>
        <topology evidence="9">Multi-pass membrane protein</topology>
    </subcellularLocation>
    <subcellularLocation>
        <location evidence="1">Cell membrane</location>
        <topology evidence="1">Multi-pass membrane protein</topology>
    </subcellularLocation>
</comment>
<dbReference type="PROSITE" id="PS00873">
    <property type="entry name" value="NA_ALANINE_SYMP"/>
    <property type="match status" value="1"/>
</dbReference>
<keyword evidence="5 9" id="KW-0812">Transmembrane</keyword>
<keyword evidence="3 9" id="KW-0813">Transport</keyword>
<name>A0A1M7AES0_9GAMM</name>
<dbReference type="AlphaFoldDB" id="A0A1M7AES0"/>
<feature type="transmembrane region" description="Helical" evidence="9">
    <location>
        <begin position="210"/>
        <end position="231"/>
    </location>
</feature>
<evidence type="ECO:0000256" key="9">
    <source>
        <dbReference type="RuleBase" id="RU363064"/>
    </source>
</evidence>
<feature type="region of interest" description="Disordered" evidence="10">
    <location>
        <begin position="462"/>
        <end position="484"/>
    </location>
</feature>
<evidence type="ECO:0000256" key="8">
    <source>
        <dbReference type="ARBA" id="ARBA00023136"/>
    </source>
</evidence>
<dbReference type="PANTHER" id="PTHR30330:SF1">
    <property type="entry name" value="AMINO-ACID CARRIER PROTEIN ALST"/>
    <property type="match status" value="1"/>
</dbReference>
<feature type="transmembrane region" description="Helical" evidence="9">
    <location>
        <begin position="6"/>
        <end position="27"/>
    </location>
</feature>
<proteinExistence type="inferred from homology"/>
<feature type="transmembrane region" description="Helical" evidence="9">
    <location>
        <begin position="399"/>
        <end position="422"/>
    </location>
</feature>
<dbReference type="GO" id="GO:0005283">
    <property type="term" value="F:amino acid:sodium symporter activity"/>
    <property type="evidence" value="ECO:0007669"/>
    <property type="project" value="InterPro"/>
</dbReference>
<evidence type="ECO:0000256" key="5">
    <source>
        <dbReference type="ARBA" id="ARBA00022692"/>
    </source>
</evidence>
<evidence type="ECO:0000313" key="11">
    <source>
        <dbReference type="EMBL" id="SHL41228.1"/>
    </source>
</evidence>
<evidence type="ECO:0000256" key="3">
    <source>
        <dbReference type="ARBA" id="ARBA00022448"/>
    </source>
</evidence>
<keyword evidence="8 9" id="KW-0472">Membrane</keyword>
<dbReference type="Proteomes" id="UP000184305">
    <property type="component" value="Unassembled WGS sequence"/>
</dbReference>
<feature type="transmembrane region" description="Helical" evidence="9">
    <location>
        <begin position="341"/>
        <end position="361"/>
    </location>
</feature>
<keyword evidence="4" id="KW-1003">Cell membrane</keyword>
<dbReference type="GO" id="GO:0005886">
    <property type="term" value="C:plasma membrane"/>
    <property type="evidence" value="ECO:0007669"/>
    <property type="project" value="UniProtKB-SubCell"/>
</dbReference>
<accession>A0A1M7AES0</accession>
<dbReference type="RefSeq" id="WP_073263467.1">
    <property type="nucleotide sequence ID" value="NZ_FRBQ01000001.1"/>
</dbReference>
<keyword evidence="6 9" id="KW-0769">Symport</keyword>
<evidence type="ECO:0000256" key="1">
    <source>
        <dbReference type="ARBA" id="ARBA00004651"/>
    </source>
</evidence>
<comment type="similarity">
    <text evidence="2 9">Belongs to the alanine or glycine:cation symporter (AGCS) (TC 2.A.25) family.</text>
</comment>
<keyword evidence="12" id="KW-1185">Reference proteome</keyword>
<reference evidence="12" key="1">
    <citation type="submission" date="2016-11" db="EMBL/GenBank/DDBJ databases">
        <authorList>
            <person name="Varghese N."/>
            <person name="Submissions S."/>
        </authorList>
    </citation>
    <scope>NUCLEOTIDE SEQUENCE [LARGE SCALE GENOMIC DNA]</scope>
    <source>
        <strain evidence="12">CECT 8089</strain>
    </source>
</reference>
<dbReference type="NCBIfam" id="TIGR00835">
    <property type="entry name" value="agcS"/>
    <property type="match status" value="1"/>
</dbReference>
<dbReference type="OrthoDB" id="9806926at2"/>
<protein>
    <submittedName>
        <fullName evidence="11">Alanine or glycine:cation symporter, AGCS family</fullName>
    </submittedName>
</protein>
<evidence type="ECO:0000313" key="12">
    <source>
        <dbReference type="Proteomes" id="UP000184305"/>
    </source>
</evidence>
<gene>
    <name evidence="11" type="ORF">SAMN05216288_1869</name>
</gene>
<dbReference type="Pfam" id="PF01235">
    <property type="entry name" value="Na_Ala_symp"/>
    <property type="match status" value="1"/>
</dbReference>
<feature type="transmembrane region" description="Helical" evidence="9">
    <location>
        <begin position="60"/>
        <end position="84"/>
    </location>
</feature>
<evidence type="ECO:0000256" key="6">
    <source>
        <dbReference type="ARBA" id="ARBA00022847"/>
    </source>
</evidence>
<keyword evidence="7 9" id="KW-1133">Transmembrane helix</keyword>
<dbReference type="FunFam" id="1.20.1740.10:FF:000004">
    <property type="entry name" value="Sodium:alanine symporter family protein"/>
    <property type="match status" value="1"/>
</dbReference>
<evidence type="ECO:0000256" key="4">
    <source>
        <dbReference type="ARBA" id="ARBA00022475"/>
    </source>
</evidence>
<dbReference type="STRING" id="1220495.SAMN05216288_1869"/>
<dbReference type="InterPro" id="IPR001463">
    <property type="entry name" value="Na/Ala_symport"/>
</dbReference>
<dbReference type="EMBL" id="FRBQ01000001">
    <property type="protein sequence ID" value="SHL41228.1"/>
    <property type="molecule type" value="Genomic_DNA"/>
</dbReference>
<feature type="transmembrane region" description="Helical" evidence="9">
    <location>
        <begin position="237"/>
        <end position="257"/>
    </location>
</feature>
<keyword evidence="9" id="KW-0997">Cell inner membrane</keyword>
<evidence type="ECO:0000256" key="7">
    <source>
        <dbReference type="ARBA" id="ARBA00022989"/>
    </source>
</evidence>
<dbReference type="Gene3D" id="1.20.1740.10">
    <property type="entry name" value="Amino acid/polyamine transporter I"/>
    <property type="match status" value="1"/>
</dbReference>
<evidence type="ECO:0000256" key="2">
    <source>
        <dbReference type="ARBA" id="ARBA00009261"/>
    </source>
</evidence>
<dbReference type="PANTHER" id="PTHR30330">
    <property type="entry name" value="AGSS FAMILY TRANSPORTER, SODIUM-ALANINE"/>
    <property type="match status" value="1"/>
</dbReference>
<feature type="transmembrane region" description="Helical" evidence="9">
    <location>
        <begin position="175"/>
        <end position="198"/>
    </location>
</feature>
<feature type="transmembrane region" description="Helical" evidence="9">
    <location>
        <begin position="134"/>
        <end position="155"/>
    </location>
</feature>
<feature type="transmembrane region" description="Helical" evidence="9">
    <location>
        <begin position="291"/>
        <end position="315"/>
    </location>
</feature>
<organism evidence="11 12">
    <name type="scientific">Phytopseudomonas punonensis</name>
    <dbReference type="NCBI Taxonomy" id="1220495"/>
    <lineage>
        <taxon>Bacteria</taxon>
        <taxon>Pseudomonadati</taxon>
        <taxon>Pseudomonadota</taxon>
        <taxon>Gammaproteobacteria</taxon>
        <taxon>Pseudomonadales</taxon>
        <taxon>Pseudomonadaceae</taxon>
        <taxon>Phytopseudomonas</taxon>
    </lineage>
</organism>
<sequence>MLEVLNDFLSGKVLIVLIVGLGSYFTLRSRFVQFRHFVHMFSVFKESLSSSSGQLSSFQALMLSLAGRVGAGNIAGVGIAVTLGGPGAVFWMWVTALVGMSSSFFECTLAQLYKQSDGDGLYRGGPAYYIQHGLKLRWMAMTFAVLLLVTYGFAFNGLQSFTVTHSLQNAFDIPVQYSGIALAVLLGLVFIGGIKRIASVSDLLVPVKTLAYLAVTLYVIVSQIDLVPGMLATIVKSAFGLEPAFAGLLGSAIVMGVKRGVFANEAGLGSAPNVAAVASVKHPAAQGVVQAFSVFLDTFVICTCTALLILLSGFYTPGFEGDGIALTQNSLAAVVGDWGRTFISIALSLFVFTCILYNYYLGENALQFLVGRSKVALLGYRGLVLALICWGSMQNLGTVFAFADITMTCLAFVNLTALAMLIKVGLRVLKDYDAQRKAGVDQPVFDGSQFADLDLDRAAWPTAKPESANAAQAKGAPELLPTQR</sequence>
<dbReference type="PRINTS" id="PR00175">
    <property type="entry name" value="NAALASMPORT"/>
</dbReference>
<evidence type="ECO:0000256" key="10">
    <source>
        <dbReference type="SAM" id="MobiDB-lite"/>
    </source>
</evidence>